<comment type="caution">
    <text evidence="2">The sequence shown here is derived from an EMBL/GenBank/DDBJ whole genome shotgun (WGS) entry which is preliminary data.</text>
</comment>
<reference evidence="2 3" key="1">
    <citation type="journal article" date="2023" name="G3 (Bethesda)">
        <title>A chromosome-length genome assembly and annotation of blackberry (Rubus argutus, cv. 'Hillquist').</title>
        <authorList>
            <person name="Bruna T."/>
            <person name="Aryal R."/>
            <person name="Dudchenko O."/>
            <person name="Sargent D.J."/>
            <person name="Mead D."/>
            <person name="Buti M."/>
            <person name="Cavallini A."/>
            <person name="Hytonen T."/>
            <person name="Andres J."/>
            <person name="Pham M."/>
            <person name="Weisz D."/>
            <person name="Mascagni F."/>
            <person name="Usai G."/>
            <person name="Natali L."/>
            <person name="Bassil N."/>
            <person name="Fernandez G.E."/>
            <person name="Lomsadze A."/>
            <person name="Armour M."/>
            <person name="Olukolu B."/>
            <person name="Poorten T."/>
            <person name="Britton C."/>
            <person name="Davik J."/>
            <person name="Ashrafi H."/>
            <person name="Aiden E.L."/>
            <person name="Borodovsky M."/>
            <person name="Worthington M."/>
        </authorList>
    </citation>
    <scope>NUCLEOTIDE SEQUENCE [LARGE SCALE GENOMIC DNA]</scope>
    <source>
        <strain evidence="2">PI 553951</strain>
    </source>
</reference>
<gene>
    <name evidence="2" type="ORF">M0R45_007421</name>
</gene>
<organism evidence="2 3">
    <name type="scientific">Rubus argutus</name>
    <name type="common">Southern blackberry</name>
    <dbReference type="NCBI Taxonomy" id="59490"/>
    <lineage>
        <taxon>Eukaryota</taxon>
        <taxon>Viridiplantae</taxon>
        <taxon>Streptophyta</taxon>
        <taxon>Embryophyta</taxon>
        <taxon>Tracheophyta</taxon>
        <taxon>Spermatophyta</taxon>
        <taxon>Magnoliopsida</taxon>
        <taxon>eudicotyledons</taxon>
        <taxon>Gunneridae</taxon>
        <taxon>Pentapetalae</taxon>
        <taxon>rosids</taxon>
        <taxon>fabids</taxon>
        <taxon>Rosales</taxon>
        <taxon>Rosaceae</taxon>
        <taxon>Rosoideae</taxon>
        <taxon>Rosoideae incertae sedis</taxon>
        <taxon>Rubus</taxon>
    </lineage>
</organism>
<feature type="compositionally biased region" description="Basic residues" evidence="1">
    <location>
        <begin position="211"/>
        <end position="242"/>
    </location>
</feature>
<dbReference type="PANTHER" id="PTHR34684:SF1">
    <property type="entry name" value="OS08G0192200 PROTEIN"/>
    <property type="match status" value="1"/>
</dbReference>
<evidence type="ECO:0000256" key="1">
    <source>
        <dbReference type="SAM" id="MobiDB-lite"/>
    </source>
</evidence>
<dbReference type="AlphaFoldDB" id="A0AAW1XZR5"/>
<feature type="region of interest" description="Disordered" evidence="1">
    <location>
        <begin position="80"/>
        <end position="131"/>
    </location>
</feature>
<evidence type="ECO:0000313" key="3">
    <source>
        <dbReference type="Proteomes" id="UP001457282"/>
    </source>
</evidence>
<evidence type="ECO:0000313" key="2">
    <source>
        <dbReference type="EMBL" id="KAK9941726.1"/>
    </source>
</evidence>
<dbReference type="PANTHER" id="PTHR34684">
    <property type="entry name" value="OS08G0192200 PROTEIN"/>
    <property type="match status" value="1"/>
</dbReference>
<protein>
    <submittedName>
        <fullName evidence="2">Uncharacterized protein</fullName>
    </submittedName>
</protein>
<feature type="compositionally biased region" description="Basic and acidic residues" evidence="1">
    <location>
        <begin position="80"/>
        <end position="92"/>
    </location>
</feature>
<proteinExistence type="predicted"/>
<feature type="region of interest" description="Disordered" evidence="1">
    <location>
        <begin position="150"/>
        <end position="248"/>
    </location>
</feature>
<keyword evidence="3" id="KW-1185">Reference proteome</keyword>
<name>A0AAW1XZR5_RUBAR</name>
<accession>A0AAW1XZR5</accession>
<dbReference type="Proteomes" id="UP001457282">
    <property type="component" value="Unassembled WGS sequence"/>
</dbReference>
<feature type="compositionally biased region" description="Basic and acidic residues" evidence="1">
    <location>
        <begin position="121"/>
        <end position="131"/>
    </location>
</feature>
<feature type="compositionally biased region" description="Polar residues" evidence="1">
    <location>
        <begin position="93"/>
        <end position="107"/>
    </location>
</feature>
<sequence length="248" mass="28819">MDLETENRIAAILMREAAELRRQAEKEGVHAYLQQPKARFRPNSRFLSATVRGVEQANKAVEVNEMWRIRQKELELDERLKGKMKDESRNDRNPGNGNNLRTTSKRQASMDANARATCSSSKREYERCHSREVDGLRDEELEEFLHSRVKRGRGAVGSRMDETGPYLPRCSDSEEQLIAGPSIQERHVYGPEKPSQKFCDSSEEELDYDRKKSKKVPSGSSKKHKSKDKSKERKKKKRKLEKRSKYYD</sequence>
<dbReference type="EMBL" id="JBEDUW010000002">
    <property type="protein sequence ID" value="KAK9941726.1"/>
    <property type="molecule type" value="Genomic_DNA"/>
</dbReference>